<name>A0A1L9UZE8_ASPBC</name>
<feature type="transmembrane region" description="Helical" evidence="1">
    <location>
        <begin position="200"/>
        <end position="222"/>
    </location>
</feature>
<gene>
    <name evidence="3" type="ORF">ASPBRDRAFT_24656</name>
</gene>
<evidence type="ECO:0000313" key="3">
    <source>
        <dbReference type="EMBL" id="OJJ76942.1"/>
    </source>
</evidence>
<dbReference type="PANTHER" id="PTHR46411:SF3">
    <property type="entry name" value="AAA+ ATPASE DOMAIN-CONTAINING PROTEIN"/>
    <property type="match status" value="1"/>
</dbReference>
<dbReference type="GeneID" id="93574559"/>
<dbReference type="RefSeq" id="XP_067484189.1">
    <property type="nucleotide sequence ID" value="XM_067622071.1"/>
</dbReference>
<dbReference type="OrthoDB" id="10042665at2759"/>
<organism evidence="3 4">
    <name type="scientific">Aspergillus brasiliensis (strain CBS 101740 / IMI 381727 / IBT 21946)</name>
    <dbReference type="NCBI Taxonomy" id="767769"/>
    <lineage>
        <taxon>Eukaryota</taxon>
        <taxon>Fungi</taxon>
        <taxon>Dikarya</taxon>
        <taxon>Ascomycota</taxon>
        <taxon>Pezizomycotina</taxon>
        <taxon>Eurotiomycetes</taxon>
        <taxon>Eurotiomycetidae</taxon>
        <taxon>Eurotiales</taxon>
        <taxon>Aspergillaceae</taxon>
        <taxon>Aspergillus</taxon>
        <taxon>Aspergillus subgen. Circumdati</taxon>
    </lineage>
</organism>
<proteinExistence type="predicted"/>
<keyword evidence="1" id="KW-1133">Transmembrane helix</keyword>
<dbReference type="EMBL" id="KV878679">
    <property type="protein sequence ID" value="OJJ76942.1"/>
    <property type="molecule type" value="Genomic_DNA"/>
</dbReference>
<dbReference type="PANTHER" id="PTHR46411">
    <property type="entry name" value="FAMILY ATPASE, PUTATIVE-RELATED"/>
    <property type="match status" value="1"/>
</dbReference>
<reference evidence="4" key="1">
    <citation type="journal article" date="2017" name="Genome Biol.">
        <title>Comparative genomics reveals high biological diversity and specific adaptations in the industrially and medically important fungal genus Aspergillus.</title>
        <authorList>
            <person name="de Vries R.P."/>
            <person name="Riley R."/>
            <person name="Wiebenga A."/>
            <person name="Aguilar-Osorio G."/>
            <person name="Amillis S."/>
            <person name="Uchima C.A."/>
            <person name="Anderluh G."/>
            <person name="Asadollahi M."/>
            <person name="Askin M."/>
            <person name="Barry K."/>
            <person name="Battaglia E."/>
            <person name="Bayram O."/>
            <person name="Benocci T."/>
            <person name="Braus-Stromeyer S.A."/>
            <person name="Caldana C."/>
            <person name="Canovas D."/>
            <person name="Cerqueira G.C."/>
            <person name="Chen F."/>
            <person name="Chen W."/>
            <person name="Choi C."/>
            <person name="Clum A."/>
            <person name="Dos Santos R.A."/>
            <person name="Damasio A.R."/>
            <person name="Diallinas G."/>
            <person name="Emri T."/>
            <person name="Fekete E."/>
            <person name="Flipphi M."/>
            <person name="Freyberg S."/>
            <person name="Gallo A."/>
            <person name="Gournas C."/>
            <person name="Habgood R."/>
            <person name="Hainaut M."/>
            <person name="Harispe M.L."/>
            <person name="Henrissat B."/>
            <person name="Hilden K.S."/>
            <person name="Hope R."/>
            <person name="Hossain A."/>
            <person name="Karabika E."/>
            <person name="Karaffa L."/>
            <person name="Karanyi Z."/>
            <person name="Krasevec N."/>
            <person name="Kuo A."/>
            <person name="Kusch H."/>
            <person name="LaButti K."/>
            <person name="Lagendijk E.L."/>
            <person name="Lapidus A."/>
            <person name="Levasseur A."/>
            <person name="Lindquist E."/>
            <person name="Lipzen A."/>
            <person name="Logrieco A.F."/>
            <person name="MacCabe A."/>
            <person name="Maekelae M.R."/>
            <person name="Malavazi I."/>
            <person name="Melin P."/>
            <person name="Meyer V."/>
            <person name="Mielnichuk N."/>
            <person name="Miskei M."/>
            <person name="Molnar A.P."/>
            <person name="Mule G."/>
            <person name="Ngan C.Y."/>
            <person name="Orejas M."/>
            <person name="Orosz E."/>
            <person name="Ouedraogo J.P."/>
            <person name="Overkamp K.M."/>
            <person name="Park H.-S."/>
            <person name="Perrone G."/>
            <person name="Piumi F."/>
            <person name="Punt P.J."/>
            <person name="Ram A.F."/>
            <person name="Ramon A."/>
            <person name="Rauscher S."/>
            <person name="Record E."/>
            <person name="Riano-Pachon D.M."/>
            <person name="Robert V."/>
            <person name="Roehrig J."/>
            <person name="Ruller R."/>
            <person name="Salamov A."/>
            <person name="Salih N.S."/>
            <person name="Samson R.A."/>
            <person name="Sandor E."/>
            <person name="Sanguinetti M."/>
            <person name="Schuetze T."/>
            <person name="Sepcic K."/>
            <person name="Shelest E."/>
            <person name="Sherlock G."/>
            <person name="Sophianopoulou V."/>
            <person name="Squina F.M."/>
            <person name="Sun H."/>
            <person name="Susca A."/>
            <person name="Todd R.B."/>
            <person name="Tsang A."/>
            <person name="Unkles S.E."/>
            <person name="van de Wiele N."/>
            <person name="van Rossen-Uffink D."/>
            <person name="Oliveira J.V."/>
            <person name="Vesth T.C."/>
            <person name="Visser J."/>
            <person name="Yu J.-H."/>
            <person name="Zhou M."/>
            <person name="Andersen M.R."/>
            <person name="Archer D.B."/>
            <person name="Baker S.E."/>
            <person name="Benoit I."/>
            <person name="Brakhage A.A."/>
            <person name="Braus G.H."/>
            <person name="Fischer R."/>
            <person name="Frisvad J.C."/>
            <person name="Goldman G.H."/>
            <person name="Houbraken J."/>
            <person name="Oakley B."/>
            <person name="Pocsi I."/>
            <person name="Scazzocchio C."/>
            <person name="Seiboth B."/>
            <person name="vanKuyk P.A."/>
            <person name="Wortman J."/>
            <person name="Dyer P.S."/>
            <person name="Grigoriev I.V."/>
        </authorList>
    </citation>
    <scope>NUCLEOTIDE SEQUENCE [LARGE SCALE GENOMIC DNA]</scope>
    <source>
        <strain evidence="4">CBS 101740 / IMI 381727 / IBT 21946</strain>
    </source>
</reference>
<sequence>MPPIRRMNGAGRSRSMPFERLFPRSSGIFGPDQPMRDESEQNISLNNIITAHYGPPSSIYGVLNPHQTNPDDNGIASWTKEPPGDIVEPVYTPESGQYAFLLRKVKCDSGHNKLEINSIVVQSAHLKRILARVMDGYPGITMSDEGVEFSNPFKPFIHRWEMFAEARNNESEAEAKAHVDSLYEVLATELNDVITCKTNLVLYGMITFNMLWTIFEPGYIVFYTVDGRKRAFQLERSGHGLDLKAYKIYAVYIDYNAYEFGYRKYNLFIPVFEGIKPIMSLPVILYVCYYDKDTLC</sequence>
<dbReference type="AlphaFoldDB" id="A0A1L9UZE8"/>
<evidence type="ECO:0000313" key="4">
    <source>
        <dbReference type="Proteomes" id="UP000184499"/>
    </source>
</evidence>
<keyword evidence="1" id="KW-0472">Membrane</keyword>
<keyword evidence="4" id="KW-1185">Reference proteome</keyword>
<evidence type="ECO:0000259" key="2">
    <source>
        <dbReference type="Pfam" id="PF22942"/>
    </source>
</evidence>
<dbReference type="Pfam" id="PF22942">
    <property type="entry name" value="DUF7025"/>
    <property type="match status" value="1"/>
</dbReference>
<dbReference type="STRING" id="767769.A0A1L9UZE8"/>
<accession>A0A1L9UZE8</accession>
<dbReference type="Proteomes" id="UP000184499">
    <property type="component" value="Unassembled WGS sequence"/>
</dbReference>
<feature type="domain" description="DUF7025" evidence="2">
    <location>
        <begin position="200"/>
        <end position="284"/>
    </location>
</feature>
<keyword evidence="1" id="KW-0812">Transmembrane</keyword>
<dbReference type="InterPro" id="IPR054289">
    <property type="entry name" value="DUF7025"/>
</dbReference>
<protein>
    <recommendedName>
        <fullName evidence="2">DUF7025 domain-containing protein</fullName>
    </recommendedName>
</protein>
<evidence type="ECO:0000256" key="1">
    <source>
        <dbReference type="SAM" id="Phobius"/>
    </source>
</evidence>
<dbReference type="VEuPathDB" id="FungiDB:ASPBRDRAFT_24656"/>